<sequence>MIDAFYKEAVLIKKAICNTVKGVRVVYKKRIEIKDSVISELTFFEADFEGGLTISNSVIGSFRLMDSRYSQEPIIIRNCIFTGDIDFKGGVFEKDIVIEGCIFLKGHNFIQDIEYPKGVSRPEYFKVKL</sequence>
<gene>
    <name evidence="1" type="ORF">SapgrDRAFT_0010</name>
</gene>
<dbReference type="RefSeq" id="WP_002661280.1">
    <property type="nucleotide sequence ID" value="NZ_JH719944.1"/>
</dbReference>
<dbReference type="EMBL" id="JH719944">
    <property type="protein sequence ID" value="EJF51776.1"/>
    <property type="molecule type" value="Genomic_DNA"/>
</dbReference>
<organism evidence="1 2">
    <name type="scientific">Saprospira grandis DSM 2844</name>
    <dbReference type="NCBI Taxonomy" id="694433"/>
    <lineage>
        <taxon>Bacteria</taxon>
        <taxon>Pseudomonadati</taxon>
        <taxon>Bacteroidota</taxon>
        <taxon>Saprospiria</taxon>
        <taxon>Saprospirales</taxon>
        <taxon>Saprospiraceae</taxon>
        <taxon>Saprospira</taxon>
    </lineage>
</organism>
<accession>J0XSA7</accession>
<protein>
    <recommendedName>
        <fullName evidence="3">Integral membrane protein CcmA involved in cell shape determination</fullName>
    </recommendedName>
</protein>
<dbReference type="HOGENOM" id="CLU_1947312_0_0_10"/>
<evidence type="ECO:0000313" key="2">
    <source>
        <dbReference type="Proteomes" id="UP000005113"/>
    </source>
</evidence>
<reference evidence="2" key="1">
    <citation type="journal article" date="2012" name="Stand. Genomic Sci.">
        <title>Permanent draft genome sequence of the gliding predator Saprospira grandis strain Sa g1 (= HR1).</title>
        <authorList>
            <person name="Mavromatis K."/>
            <person name="Chertkov O."/>
            <person name="Lapidus A."/>
            <person name="Nolan M."/>
            <person name="Lucas S."/>
            <person name="Tice H."/>
            <person name="Del Rio T.G."/>
            <person name="Cheng J.F."/>
            <person name="Han C."/>
            <person name="Tapia R."/>
            <person name="Bruce D."/>
            <person name="Goodwin L.A."/>
            <person name="Pitluck S."/>
            <person name="Huntemann M."/>
            <person name="Liolios K."/>
            <person name="Pagani I."/>
            <person name="Ivanova N."/>
            <person name="Mikhailova N."/>
            <person name="Pati A."/>
            <person name="Chen A."/>
            <person name="Palaniappan K."/>
            <person name="Land M."/>
            <person name="Brambilla E.M."/>
            <person name="Rohde M."/>
            <person name="Spring S."/>
            <person name="Goker M."/>
            <person name="Detter J.C."/>
            <person name="Bristow J."/>
            <person name="Eisen J.A."/>
            <person name="Markowitz V."/>
            <person name="Hugenholtz P."/>
            <person name="Kyrpides N.C."/>
            <person name="Klenk H.P."/>
            <person name="Woyke T."/>
        </authorList>
    </citation>
    <scope>NUCLEOTIDE SEQUENCE [LARGE SCALE GENOMIC DNA]</scope>
    <source>
        <strain evidence="2">DSM 2844</strain>
    </source>
</reference>
<evidence type="ECO:0008006" key="3">
    <source>
        <dbReference type="Google" id="ProtNLM"/>
    </source>
</evidence>
<evidence type="ECO:0000313" key="1">
    <source>
        <dbReference type="EMBL" id="EJF51776.1"/>
    </source>
</evidence>
<proteinExistence type="predicted"/>
<name>J0XSA7_9BACT</name>
<dbReference type="Proteomes" id="UP000005113">
    <property type="component" value="Unassembled WGS sequence"/>
</dbReference>
<dbReference type="AlphaFoldDB" id="J0XSA7"/>